<dbReference type="OrthoDB" id="1149272at2"/>
<evidence type="ECO:0000313" key="4">
    <source>
        <dbReference type="Proteomes" id="UP000030184"/>
    </source>
</evidence>
<dbReference type="EMBL" id="BBNY01000010">
    <property type="protein sequence ID" value="GAL89513.1"/>
    <property type="molecule type" value="Genomic_DNA"/>
</dbReference>
<dbReference type="EMBL" id="BBNS01000023">
    <property type="protein sequence ID" value="GAL72329.1"/>
    <property type="molecule type" value="Genomic_DNA"/>
</dbReference>
<dbReference type="AlphaFoldDB" id="A0A090WA40"/>
<dbReference type="Proteomes" id="UP000030184">
    <property type="component" value="Unassembled WGS sequence"/>
</dbReference>
<protein>
    <submittedName>
        <fullName evidence="1">Uncharacterized protein</fullName>
    </submittedName>
</protein>
<evidence type="ECO:0000313" key="2">
    <source>
        <dbReference type="EMBL" id="GAL89513.1"/>
    </source>
</evidence>
<comment type="caution">
    <text evidence="1">The sequence shown here is derived from an EMBL/GenBank/DDBJ whole genome shotgun (WGS) entry which is preliminary data.</text>
</comment>
<gene>
    <name evidence="1" type="ORF">JCM19302_3607</name>
    <name evidence="2" type="ORF">JCM19538_1750</name>
</gene>
<evidence type="ECO:0000313" key="3">
    <source>
        <dbReference type="Proteomes" id="UP000029646"/>
    </source>
</evidence>
<reference evidence="4" key="1">
    <citation type="journal article" date="2014" name="Genome Announc.">
        <title>Draft Genome Sequence of Marine Flavobacterium Jejuia pallidilutea Strain 11shimoA1 and Pigmentation Mutants.</title>
        <authorList>
            <person name="Takatani N."/>
            <person name="Nakanishi M."/>
            <person name="Meirelles P."/>
            <person name="Mino S."/>
            <person name="Suda W."/>
            <person name="Oshima K."/>
            <person name="Hattori M."/>
            <person name="Ohkuma M."/>
            <person name="Hosokawa M."/>
            <person name="Miyashita K."/>
            <person name="Thompson F.L."/>
            <person name="Niwa A."/>
            <person name="Sawabe T."/>
            <person name="Sawabe T."/>
        </authorList>
    </citation>
    <scope>NUCLEOTIDE SEQUENCE [LARGE SCALE GENOMIC DNA]</scope>
    <source>
        <strain evidence="4">JCM 19538</strain>
    </source>
</reference>
<evidence type="ECO:0000313" key="1">
    <source>
        <dbReference type="EMBL" id="GAL72329.1"/>
    </source>
</evidence>
<accession>A0A090WA40</accession>
<sequence>MKIYENEESIERELKVLDLERQIAWEEIKAVKEEYKEDFRPYNWIQTGVKLLSKYGAMILLKKIIK</sequence>
<keyword evidence="4" id="KW-1185">Reference proteome</keyword>
<proteinExistence type="predicted"/>
<dbReference type="RefSeq" id="WP_042249119.1">
    <property type="nucleotide sequence ID" value="NZ_BBNS01000023.1"/>
</dbReference>
<organism evidence="1 3">
    <name type="scientific">Jejuia pallidilutea</name>
    <dbReference type="NCBI Taxonomy" id="504487"/>
    <lineage>
        <taxon>Bacteria</taxon>
        <taxon>Pseudomonadati</taxon>
        <taxon>Bacteroidota</taxon>
        <taxon>Flavobacteriia</taxon>
        <taxon>Flavobacteriales</taxon>
        <taxon>Flavobacteriaceae</taxon>
        <taxon>Jejuia</taxon>
    </lineage>
</organism>
<dbReference type="Proteomes" id="UP000029646">
    <property type="component" value="Unassembled WGS sequence"/>
</dbReference>
<name>A0A090WA40_9FLAO</name>